<sequence>MSEDHRLSIGRIIHSRGDPWFDDGNIVLITHETPTAFRLHRGILARHSSVFHDMLNVPQPEAKAEDYEGCQVVCMYDNPIELANLVKALYDGPSFQIHCLDDFFYTAGILRLASKYFITNLRTQAIRFLVQTWSFTLEGHDQMVETALRSPAVGDLSYPYVHPLHVLNLARETDIQVIIPSTLYFLSLYPLVDLLKADHPKLQPDHPSKPSSILSPSDAQLYTVMYQYRLHLILHFVRQFCDRQTSAPCESETNCSGRFRRLQQQLSRSWSLRTGPLHYMIQAAQEVSRDHSICTSCRSRFQDDVAELRKQTWEELPEVLSLPSWSEMYRRDFSPEMSP</sequence>
<dbReference type="PROSITE" id="PS50097">
    <property type="entry name" value="BTB"/>
    <property type="match status" value="1"/>
</dbReference>
<dbReference type="Proteomes" id="UP000559027">
    <property type="component" value="Unassembled WGS sequence"/>
</dbReference>
<keyword evidence="3" id="KW-1185">Reference proteome</keyword>
<dbReference type="InterPro" id="IPR000210">
    <property type="entry name" value="BTB/POZ_dom"/>
</dbReference>
<protein>
    <recommendedName>
        <fullName evidence="1">BTB domain-containing protein</fullName>
    </recommendedName>
</protein>
<dbReference type="AlphaFoldDB" id="A0A8H5G8X9"/>
<evidence type="ECO:0000313" key="3">
    <source>
        <dbReference type="Proteomes" id="UP000559027"/>
    </source>
</evidence>
<dbReference type="InterPro" id="IPR011333">
    <property type="entry name" value="SKP1/BTB/POZ_sf"/>
</dbReference>
<dbReference type="Pfam" id="PF00651">
    <property type="entry name" value="BTB"/>
    <property type="match status" value="1"/>
</dbReference>
<comment type="caution">
    <text evidence="2">The sequence shown here is derived from an EMBL/GenBank/DDBJ whole genome shotgun (WGS) entry which is preliminary data.</text>
</comment>
<dbReference type="EMBL" id="JAACJO010000003">
    <property type="protein sequence ID" value="KAF5360451.1"/>
    <property type="molecule type" value="Genomic_DNA"/>
</dbReference>
<proteinExistence type="predicted"/>
<accession>A0A8H5G8X9</accession>
<evidence type="ECO:0000313" key="2">
    <source>
        <dbReference type="EMBL" id="KAF5360451.1"/>
    </source>
</evidence>
<evidence type="ECO:0000259" key="1">
    <source>
        <dbReference type="PROSITE" id="PS50097"/>
    </source>
</evidence>
<gene>
    <name evidence="2" type="ORF">D9756_004813</name>
</gene>
<name>A0A8H5G8X9_9AGAR</name>
<feature type="domain" description="BTB" evidence="1">
    <location>
        <begin position="24"/>
        <end position="92"/>
    </location>
</feature>
<organism evidence="2 3">
    <name type="scientific">Leucocoprinus leucothites</name>
    <dbReference type="NCBI Taxonomy" id="201217"/>
    <lineage>
        <taxon>Eukaryota</taxon>
        <taxon>Fungi</taxon>
        <taxon>Dikarya</taxon>
        <taxon>Basidiomycota</taxon>
        <taxon>Agaricomycotina</taxon>
        <taxon>Agaricomycetes</taxon>
        <taxon>Agaricomycetidae</taxon>
        <taxon>Agaricales</taxon>
        <taxon>Agaricineae</taxon>
        <taxon>Agaricaceae</taxon>
        <taxon>Leucocoprinus</taxon>
    </lineage>
</organism>
<reference evidence="2 3" key="1">
    <citation type="journal article" date="2020" name="ISME J.">
        <title>Uncovering the hidden diversity of litter-decomposition mechanisms in mushroom-forming fungi.</title>
        <authorList>
            <person name="Floudas D."/>
            <person name="Bentzer J."/>
            <person name="Ahren D."/>
            <person name="Johansson T."/>
            <person name="Persson P."/>
            <person name="Tunlid A."/>
        </authorList>
    </citation>
    <scope>NUCLEOTIDE SEQUENCE [LARGE SCALE GENOMIC DNA]</scope>
    <source>
        <strain evidence="2 3">CBS 146.42</strain>
    </source>
</reference>
<dbReference type="OrthoDB" id="2879636at2759"/>
<dbReference type="Gene3D" id="3.30.710.10">
    <property type="entry name" value="Potassium Channel Kv1.1, Chain A"/>
    <property type="match status" value="1"/>
</dbReference>
<dbReference type="SUPFAM" id="SSF54695">
    <property type="entry name" value="POZ domain"/>
    <property type="match status" value="1"/>
</dbReference>